<comment type="caution">
    <text evidence="1">The sequence shown here is derived from an EMBL/GenBank/DDBJ whole genome shotgun (WGS) entry which is preliminary data.</text>
</comment>
<dbReference type="Proteomes" id="UP001476798">
    <property type="component" value="Unassembled WGS sequence"/>
</dbReference>
<protein>
    <submittedName>
        <fullName evidence="1">Uncharacterized protein</fullName>
    </submittedName>
</protein>
<organism evidence="1 2">
    <name type="scientific">Goodea atripinnis</name>
    <dbReference type="NCBI Taxonomy" id="208336"/>
    <lineage>
        <taxon>Eukaryota</taxon>
        <taxon>Metazoa</taxon>
        <taxon>Chordata</taxon>
        <taxon>Craniata</taxon>
        <taxon>Vertebrata</taxon>
        <taxon>Euteleostomi</taxon>
        <taxon>Actinopterygii</taxon>
        <taxon>Neopterygii</taxon>
        <taxon>Teleostei</taxon>
        <taxon>Neoteleostei</taxon>
        <taxon>Acanthomorphata</taxon>
        <taxon>Ovalentaria</taxon>
        <taxon>Atherinomorphae</taxon>
        <taxon>Cyprinodontiformes</taxon>
        <taxon>Goodeidae</taxon>
        <taxon>Goodea</taxon>
    </lineage>
</organism>
<sequence>MNAVLFEVLTLLRAPYCGILPFTEQLNGYQSISTHICAPVWIVEVDGASKEDRLAQMILLEKETAE</sequence>
<dbReference type="EMBL" id="JAHRIO010001647">
    <property type="protein sequence ID" value="MEQ2159088.1"/>
    <property type="molecule type" value="Genomic_DNA"/>
</dbReference>
<keyword evidence="2" id="KW-1185">Reference proteome</keyword>
<reference evidence="1 2" key="1">
    <citation type="submission" date="2021-06" db="EMBL/GenBank/DDBJ databases">
        <authorList>
            <person name="Palmer J.M."/>
        </authorList>
    </citation>
    <scope>NUCLEOTIDE SEQUENCE [LARGE SCALE GENOMIC DNA]</scope>
    <source>
        <strain evidence="1 2">GA_2019</strain>
        <tissue evidence="1">Muscle</tissue>
    </source>
</reference>
<evidence type="ECO:0000313" key="1">
    <source>
        <dbReference type="EMBL" id="MEQ2159088.1"/>
    </source>
</evidence>
<name>A0ABV0MKY3_9TELE</name>
<evidence type="ECO:0000313" key="2">
    <source>
        <dbReference type="Proteomes" id="UP001476798"/>
    </source>
</evidence>
<gene>
    <name evidence="1" type="ORF">GOODEAATRI_018964</name>
</gene>
<accession>A0ABV0MKY3</accession>
<proteinExistence type="predicted"/>